<accession>A0A7K1Y847</accession>
<reference evidence="2 3" key="1">
    <citation type="submission" date="2019-11" db="EMBL/GenBank/DDBJ databases">
        <title>Pedobacter sp. HMF7647 Genome sequencing and assembly.</title>
        <authorList>
            <person name="Kang H."/>
            <person name="Kim H."/>
            <person name="Joh K."/>
        </authorList>
    </citation>
    <scope>NUCLEOTIDE SEQUENCE [LARGE SCALE GENOMIC DNA]</scope>
    <source>
        <strain evidence="2 3">HMF7647</strain>
    </source>
</reference>
<dbReference type="GO" id="GO:0035556">
    <property type="term" value="P:intracellular signal transduction"/>
    <property type="evidence" value="ECO:0007669"/>
    <property type="project" value="InterPro"/>
</dbReference>
<sequence>MKESLASQAGKYEKRFGLVPSFKAGFHCGKVTTGEIGVLKKEIIFTGDVLNTTARIQALCNQFNSEIIISGDLLKTLGPNSYKTKSLGESQLKGREEKIELFSVS</sequence>
<dbReference type="GO" id="GO:0004016">
    <property type="term" value="F:adenylate cyclase activity"/>
    <property type="evidence" value="ECO:0007669"/>
    <property type="project" value="UniProtKB-ARBA"/>
</dbReference>
<organism evidence="2 3">
    <name type="scientific">Hufsiella arboris</name>
    <dbReference type="NCBI Taxonomy" id="2695275"/>
    <lineage>
        <taxon>Bacteria</taxon>
        <taxon>Pseudomonadati</taxon>
        <taxon>Bacteroidota</taxon>
        <taxon>Sphingobacteriia</taxon>
        <taxon>Sphingobacteriales</taxon>
        <taxon>Sphingobacteriaceae</taxon>
        <taxon>Hufsiella</taxon>
    </lineage>
</organism>
<evidence type="ECO:0000313" key="3">
    <source>
        <dbReference type="Proteomes" id="UP000466586"/>
    </source>
</evidence>
<dbReference type="Pfam" id="PF00211">
    <property type="entry name" value="Guanylate_cyc"/>
    <property type="match status" value="1"/>
</dbReference>
<dbReference type="Gene3D" id="3.30.70.1230">
    <property type="entry name" value="Nucleotide cyclase"/>
    <property type="match status" value="1"/>
</dbReference>
<evidence type="ECO:0000259" key="1">
    <source>
        <dbReference type="PROSITE" id="PS50125"/>
    </source>
</evidence>
<dbReference type="Proteomes" id="UP000466586">
    <property type="component" value="Unassembled WGS sequence"/>
</dbReference>
<dbReference type="SUPFAM" id="SSF55073">
    <property type="entry name" value="Nucleotide cyclase"/>
    <property type="match status" value="1"/>
</dbReference>
<keyword evidence="3" id="KW-1185">Reference proteome</keyword>
<feature type="domain" description="Guanylate cyclase" evidence="1">
    <location>
        <begin position="21"/>
        <end position="57"/>
    </location>
</feature>
<dbReference type="InterPro" id="IPR029787">
    <property type="entry name" value="Nucleotide_cyclase"/>
</dbReference>
<comment type="caution">
    <text evidence="2">The sequence shown here is derived from an EMBL/GenBank/DDBJ whole genome shotgun (WGS) entry which is preliminary data.</text>
</comment>
<dbReference type="PROSITE" id="PS50125">
    <property type="entry name" value="GUANYLATE_CYCLASE_2"/>
    <property type="match status" value="1"/>
</dbReference>
<protein>
    <recommendedName>
        <fullName evidence="1">Guanylate cyclase domain-containing protein</fullName>
    </recommendedName>
</protein>
<evidence type="ECO:0000313" key="2">
    <source>
        <dbReference type="EMBL" id="MXV50269.1"/>
    </source>
</evidence>
<proteinExistence type="predicted"/>
<dbReference type="AlphaFoldDB" id="A0A7K1Y847"/>
<dbReference type="RefSeq" id="WP_160843449.1">
    <property type="nucleotide sequence ID" value="NZ_WVHT01000002.1"/>
</dbReference>
<gene>
    <name evidence="2" type="ORF">GS399_04740</name>
</gene>
<name>A0A7K1Y847_9SPHI</name>
<dbReference type="CDD" id="cd07302">
    <property type="entry name" value="CHD"/>
    <property type="match status" value="1"/>
</dbReference>
<dbReference type="EMBL" id="WVHT01000002">
    <property type="protein sequence ID" value="MXV50269.1"/>
    <property type="molecule type" value="Genomic_DNA"/>
</dbReference>
<dbReference type="InterPro" id="IPR001054">
    <property type="entry name" value="A/G_cyclase"/>
</dbReference>
<dbReference type="GO" id="GO:0009190">
    <property type="term" value="P:cyclic nucleotide biosynthetic process"/>
    <property type="evidence" value="ECO:0007669"/>
    <property type="project" value="InterPro"/>
</dbReference>